<evidence type="ECO:0000256" key="1">
    <source>
        <dbReference type="SAM" id="MobiDB-lite"/>
    </source>
</evidence>
<dbReference type="Proteomes" id="UP000822688">
    <property type="component" value="Chromosome 2"/>
</dbReference>
<sequence>MIQHFVLVPTNAANLLLLKSSLLFPPLTVAPSLAPAAPSKVKTTQPSLGNNTNRNCSLKHTSDQEIGHTHNNACALSSENPKQLTPQVPEPQKQSPEKITPQTPAVTGTNHGLIKPLKPNNPATSTHLIVDPGSGTLHTTSPPLFPPIIPTQSLSALKLAQPTSPKRAPSSHP</sequence>
<keyword evidence="2" id="KW-0732">Signal</keyword>
<accession>A0A8T0IRU2</accession>
<feature type="region of interest" description="Disordered" evidence="1">
    <location>
        <begin position="73"/>
        <end position="108"/>
    </location>
</feature>
<reference evidence="3" key="1">
    <citation type="submission" date="2020-06" db="EMBL/GenBank/DDBJ databases">
        <title>WGS assembly of Ceratodon purpureus strain R40.</title>
        <authorList>
            <person name="Carey S.B."/>
            <person name="Jenkins J."/>
            <person name="Shu S."/>
            <person name="Lovell J.T."/>
            <person name="Sreedasyam A."/>
            <person name="Maumus F."/>
            <person name="Tiley G.P."/>
            <person name="Fernandez-Pozo N."/>
            <person name="Barry K."/>
            <person name="Chen C."/>
            <person name="Wang M."/>
            <person name="Lipzen A."/>
            <person name="Daum C."/>
            <person name="Saski C.A."/>
            <person name="Payton A.C."/>
            <person name="Mcbreen J.C."/>
            <person name="Conrad R.E."/>
            <person name="Kollar L.M."/>
            <person name="Olsson S."/>
            <person name="Huttunen S."/>
            <person name="Landis J.B."/>
            <person name="Wickett N.J."/>
            <person name="Johnson M.G."/>
            <person name="Rensing S.A."/>
            <person name="Grimwood J."/>
            <person name="Schmutz J."/>
            <person name="Mcdaniel S.F."/>
        </authorList>
    </citation>
    <scope>NUCLEOTIDE SEQUENCE</scope>
    <source>
        <strain evidence="3">R40</strain>
    </source>
</reference>
<evidence type="ECO:0000313" key="3">
    <source>
        <dbReference type="EMBL" id="KAG0585511.1"/>
    </source>
</evidence>
<gene>
    <name evidence="3" type="ORF">KC19_2G017700</name>
</gene>
<evidence type="ECO:0000256" key="2">
    <source>
        <dbReference type="SAM" id="SignalP"/>
    </source>
</evidence>
<proteinExistence type="predicted"/>
<feature type="region of interest" description="Disordered" evidence="1">
    <location>
        <begin position="137"/>
        <end position="173"/>
    </location>
</feature>
<dbReference type="EMBL" id="CM026422">
    <property type="protein sequence ID" value="KAG0585511.1"/>
    <property type="molecule type" value="Genomic_DNA"/>
</dbReference>
<feature type="compositionally biased region" description="Polar residues" evidence="1">
    <location>
        <begin position="73"/>
        <end position="86"/>
    </location>
</feature>
<feature type="compositionally biased region" description="Polar residues" evidence="1">
    <location>
        <begin position="41"/>
        <end position="59"/>
    </location>
</feature>
<comment type="caution">
    <text evidence="3">The sequence shown here is derived from an EMBL/GenBank/DDBJ whole genome shotgun (WGS) entry which is preliminary data.</text>
</comment>
<dbReference type="AlphaFoldDB" id="A0A8T0IRU2"/>
<name>A0A8T0IRU2_CERPU</name>
<keyword evidence="4" id="KW-1185">Reference proteome</keyword>
<feature type="region of interest" description="Disordered" evidence="1">
    <location>
        <begin position="31"/>
        <end position="59"/>
    </location>
</feature>
<evidence type="ECO:0000313" key="4">
    <source>
        <dbReference type="Proteomes" id="UP000822688"/>
    </source>
</evidence>
<protein>
    <submittedName>
        <fullName evidence="3">Uncharacterized protein</fullName>
    </submittedName>
</protein>
<organism evidence="3 4">
    <name type="scientific">Ceratodon purpureus</name>
    <name type="common">Fire moss</name>
    <name type="synonym">Dicranum purpureum</name>
    <dbReference type="NCBI Taxonomy" id="3225"/>
    <lineage>
        <taxon>Eukaryota</taxon>
        <taxon>Viridiplantae</taxon>
        <taxon>Streptophyta</taxon>
        <taxon>Embryophyta</taxon>
        <taxon>Bryophyta</taxon>
        <taxon>Bryophytina</taxon>
        <taxon>Bryopsida</taxon>
        <taxon>Dicranidae</taxon>
        <taxon>Pseudoditrichales</taxon>
        <taxon>Ditrichaceae</taxon>
        <taxon>Ceratodon</taxon>
    </lineage>
</organism>
<feature type="chain" id="PRO_5035796241" evidence="2">
    <location>
        <begin position="31"/>
        <end position="173"/>
    </location>
</feature>
<feature type="signal peptide" evidence="2">
    <location>
        <begin position="1"/>
        <end position="30"/>
    </location>
</feature>